<evidence type="ECO:0000313" key="1">
    <source>
        <dbReference type="EMBL" id="MBW97907.1"/>
    </source>
</evidence>
<sequence>MIIKLPKEIQARSSEFRQCTQFRSLHPLAMLLPDMSNEQETVQENILHISHSLF</sequence>
<protein>
    <submittedName>
        <fullName evidence="1">Reactive Intermediate Deaminase Aic-like</fullName>
    </submittedName>
</protein>
<dbReference type="EMBL" id="GGEC01017424">
    <property type="protein sequence ID" value="MBW97907.1"/>
    <property type="molecule type" value="Transcribed_RNA"/>
</dbReference>
<name>A0A2P2JWP5_RHIMU</name>
<proteinExistence type="predicted"/>
<organism evidence="1">
    <name type="scientific">Rhizophora mucronata</name>
    <name type="common">Asiatic mangrove</name>
    <dbReference type="NCBI Taxonomy" id="61149"/>
    <lineage>
        <taxon>Eukaryota</taxon>
        <taxon>Viridiplantae</taxon>
        <taxon>Streptophyta</taxon>
        <taxon>Embryophyta</taxon>
        <taxon>Tracheophyta</taxon>
        <taxon>Spermatophyta</taxon>
        <taxon>Magnoliopsida</taxon>
        <taxon>eudicotyledons</taxon>
        <taxon>Gunneridae</taxon>
        <taxon>Pentapetalae</taxon>
        <taxon>rosids</taxon>
        <taxon>fabids</taxon>
        <taxon>Malpighiales</taxon>
        <taxon>Rhizophoraceae</taxon>
        <taxon>Rhizophora</taxon>
    </lineage>
</organism>
<reference evidence="1" key="1">
    <citation type="submission" date="2018-02" db="EMBL/GenBank/DDBJ databases">
        <title>Rhizophora mucronata_Transcriptome.</title>
        <authorList>
            <person name="Meera S.P."/>
            <person name="Sreeshan A."/>
            <person name="Augustine A."/>
        </authorList>
    </citation>
    <scope>NUCLEOTIDE SEQUENCE</scope>
    <source>
        <tissue evidence="1">Leaf</tissue>
    </source>
</reference>
<dbReference type="AlphaFoldDB" id="A0A2P2JWP5"/>
<accession>A0A2P2JWP5</accession>